<dbReference type="EMBL" id="JFKC01000062">
    <property type="protein sequence ID" value="OSQ41944.1"/>
    <property type="molecule type" value="Genomic_DNA"/>
</dbReference>
<proteinExistence type="predicted"/>
<feature type="domain" description="MaoC-like" evidence="1">
    <location>
        <begin position="12"/>
        <end position="114"/>
    </location>
</feature>
<evidence type="ECO:0000313" key="3">
    <source>
        <dbReference type="Proteomes" id="UP000193926"/>
    </source>
</evidence>
<dbReference type="RefSeq" id="WP_085641684.1">
    <property type="nucleotide sequence ID" value="NZ_JFKC01000062.1"/>
</dbReference>
<gene>
    <name evidence="2" type="ORF">MGEO_20870</name>
</gene>
<dbReference type="InterPro" id="IPR002539">
    <property type="entry name" value="MaoC-like_dom"/>
</dbReference>
<dbReference type="STRING" id="1123756.MGEO_20870"/>
<reference evidence="2 3" key="1">
    <citation type="submission" date="2014-03" db="EMBL/GenBank/DDBJ databases">
        <title>The draft genome sequence of Marivita geojedonensis KCTC 23882.</title>
        <authorList>
            <person name="Lai Q."/>
            <person name="Shao Z."/>
        </authorList>
    </citation>
    <scope>NUCLEOTIDE SEQUENCE [LARGE SCALE GENOMIC DNA]</scope>
    <source>
        <strain evidence="2 3">DPG-138</strain>
    </source>
</reference>
<dbReference type="Pfam" id="PF01575">
    <property type="entry name" value="MaoC_dehydratas"/>
    <property type="match status" value="1"/>
</dbReference>
<dbReference type="Gene3D" id="3.10.129.10">
    <property type="entry name" value="Hotdog Thioesterase"/>
    <property type="match status" value="1"/>
</dbReference>
<sequence>MASGKYFDELSVGDTFETGGITVTESAIVDFALTYDPQPFHVNKVAATESIFGGIIASGFQTIALTFRLFRDTGVLTGTNLGGHGMDEVRWLAPVFPGDTLHARVTVEELTPSRSKPDRGVVRFRYQTYNQNDVEVLSVKMDHVMARKK</sequence>
<dbReference type="PANTHER" id="PTHR43664:SF1">
    <property type="entry name" value="BETA-METHYLMALYL-COA DEHYDRATASE"/>
    <property type="match status" value="1"/>
</dbReference>
<dbReference type="OrthoDB" id="9797938at2"/>
<dbReference type="Proteomes" id="UP000193926">
    <property type="component" value="Unassembled WGS sequence"/>
</dbReference>
<evidence type="ECO:0000259" key="1">
    <source>
        <dbReference type="Pfam" id="PF01575"/>
    </source>
</evidence>
<organism evidence="2 3">
    <name type="scientific">Marivita geojedonensis</name>
    <dbReference type="NCBI Taxonomy" id="1123756"/>
    <lineage>
        <taxon>Bacteria</taxon>
        <taxon>Pseudomonadati</taxon>
        <taxon>Pseudomonadota</taxon>
        <taxon>Alphaproteobacteria</taxon>
        <taxon>Rhodobacterales</taxon>
        <taxon>Roseobacteraceae</taxon>
        <taxon>Marivita</taxon>
    </lineage>
</organism>
<dbReference type="CDD" id="cd03454">
    <property type="entry name" value="YdeM"/>
    <property type="match status" value="1"/>
</dbReference>
<dbReference type="SUPFAM" id="SSF54637">
    <property type="entry name" value="Thioesterase/thiol ester dehydrase-isomerase"/>
    <property type="match status" value="1"/>
</dbReference>
<comment type="caution">
    <text evidence="2">The sequence shown here is derived from an EMBL/GenBank/DDBJ whole genome shotgun (WGS) entry which is preliminary data.</text>
</comment>
<name>A0A1X4N6S2_9RHOB</name>
<accession>A0A1X4N6S2</accession>
<protein>
    <submittedName>
        <fullName evidence="2">Acyl dehydratase</fullName>
    </submittedName>
</protein>
<dbReference type="InterPro" id="IPR052342">
    <property type="entry name" value="MCH/BMMD"/>
</dbReference>
<keyword evidence="3" id="KW-1185">Reference proteome</keyword>
<dbReference type="AlphaFoldDB" id="A0A1X4N6S2"/>
<dbReference type="PANTHER" id="PTHR43664">
    <property type="entry name" value="MONOAMINE OXIDASE-RELATED"/>
    <property type="match status" value="1"/>
</dbReference>
<dbReference type="InterPro" id="IPR029069">
    <property type="entry name" value="HotDog_dom_sf"/>
</dbReference>
<evidence type="ECO:0000313" key="2">
    <source>
        <dbReference type="EMBL" id="OSQ41944.1"/>
    </source>
</evidence>